<organism evidence="2 3">
    <name type="scientific">Cryomorpha ignava</name>
    <dbReference type="NCBI Taxonomy" id="101383"/>
    <lineage>
        <taxon>Bacteria</taxon>
        <taxon>Pseudomonadati</taxon>
        <taxon>Bacteroidota</taxon>
        <taxon>Flavobacteriia</taxon>
        <taxon>Flavobacteriales</taxon>
        <taxon>Cryomorphaceae</taxon>
        <taxon>Cryomorpha</taxon>
    </lineage>
</organism>
<dbReference type="Pfam" id="PF19777">
    <property type="entry name" value="DUF6263"/>
    <property type="match status" value="1"/>
</dbReference>
<accession>A0A7K3WNP5</accession>
<dbReference type="RefSeq" id="WP_163283208.1">
    <property type="nucleotide sequence ID" value="NZ_JAAGVY010000003.1"/>
</dbReference>
<proteinExistence type="predicted"/>
<evidence type="ECO:0000313" key="3">
    <source>
        <dbReference type="Proteomes" id="UP000486602"/>
    </source>
</evidence>
<dbReference type="Proteomes" id="UP000486602">
    <property type="component" value="Unassembled WGS sequence"/>
</dbReference>
<dbReference type="EMBL" id="JAAGVY010000003">
    <property type="protein sequence ID" value="NEN22482.1"/>
    <property type="molecule type" value="Genomic_DNA"/>
</dbReference>
<evidence type="ECO:0008006" key="4">
    <source>
        <dbReference type="Google" id="ProtNLM"/>
    </source>
</evidence>
<evidence type="ECO:0000256" key="1">
    <source>
        <dbReference type="SAM" id="SignalP"/>
    </source>
</evidence>
<dbReference type="InterPro" id="IPR046230">
    <property type="entry name" value="DUF6263"/>
</dbReference>
<dbReference type="AlphaFoldDB" id="A0A7K3WNP5"/>
<gene>
    <name evidence="2" type="ORF">G3O08_03065</name>
</gene>
<comment type="caution">
    <text evidence="2">The sequence shown here is derived from an EMBL/GenBank/DDBJ whole genome shotgun (WGS) entry which is preliminary data.</text>
</comment>
<feature type="chain" id="PRO_5029507401" description="DUF4412 domain-containing protein" evidence="1">
    <location>
        <begin position="21"/>
        <end position="306"/>
    </location>
</feature>
<protein>
    <recommendedName>
        <fullName evidence="4">DUF4412 domain-containing protein</fullName>
    </recommendedName>
</protein>
<evidence type="ECO:0000313" key="2">
    <source>
        <dbReference type="EMBL" id="NEN22482.1"/>
    </source>
</evidence>
<keyword evidence="1" id="KW-0732">Signal</keyword>
<reference evidence="2 3" key="1">
    <citation type="submission" date="2020-02" db="EMBL/GenBank/DDBJ databases">
        <title>Out from the shadows clarifying the taxonomy of the family Cryomorphaceae and related taxa by utilizing the GTDB taxonomic framework.</title>
        <authorList>
            <person name="Bowman J.P."/>
        </authorList>
    </citation>
    <scope>NUCLEOTIDE SEQUENCE [LARGE SCALE GENOMIC DNA]</scope>
    <source>
        <strain evidence="2 3">QSSC 1-22</strain>
    </source>
</reference>
<keyword evidence="3" id="KW-1185">Reference proteome</keyword>
<feature type="signal peptide" evidence="1">
    <location>
        <begin position="1"/>
        <end position="20"/>
    </location>
</feature>
<name>A0A7K3WNP5_9FLAO</name>
<sequence length="306" mass="32690">MKIKLVLGLSILALAFAPMAKKVDLKFNLENGKTYTQNTVMTTVTKQTIAGNEQVINQNAGTITKMELKESGKDANTYTMWYENISMGINQGGGMTQNFNSDTTKLEAVDPMSELFSMLTGRKFEADIDFSGKIVEVNGLEEIISGATASMGEQAGMIGEQISAGFGDSGLAKNMEMLTAIMPATPVKVGSTWTNKQFTSSGLPLVLNNTFTLKSVADGKAVIDVKANITVDPNQSSTELQGMKATYFMEGSRSGTLEMEVSSGFVSSADINDEIIGSISIESNPQMPDGMTIPIEMNSNTSVSSN</sequence>